<dbReference type="FunFam" id="3.40.50.10380:FF:000003">
    <property type="entry name" value="NADP-dependent malic enzyme"/>
    <property type="match status" value="1"/>
</dbReference>
<comment type="similarity">
    <text evidence="3">In the N-terminal section; belongs to the malic enzymes family.</text>
</comment>
<feature type="region of interest" description="Disordered" evidence="8">
    <location>
        <begin position="1"/>
        <end position="30"/>
    </location>
</feature>
<dbReference type="CDD" id="cd05311">
    <property type="entry name" value="NAD_bind_2_malic_enz"/>
    <property type="match status" value="1"/>
</dbReference>
<keyword evidence="12" id="KW-1185">Reference proteome</keyword>
<dbReference type="SUPFAM" id="SSF53659">
    <property type="entry name" value="Isocitrate/Isopropylmalate dehydrogenase-like"/>
    <property type="match status" value="1"/>
</dbReference>
<dbReference type="SMART" id="SM00919">
    <property type="entry name" value="Malic_M"/>
    <property type="match status" value="1"/>
</dbReference>
<dbReference type="InterPro" id="IPR012188">
    <property type="entry name" value="ME_PTA"/>
</dbReference>
<dbReference type="FunFam" id="3.40.50.720:FF:000095">
    <property type="entry name" value="NADP-dependent malic enzyme"/>
    <property type="match status" value="1"/>
</dbReference>
<dbReference type="Proteomes" id="UP001597092">
    <property type="component" value="Unassembled WGS sequence"/>
</dbReference>
<dbReference type="EC" id="1.1.1.40" evidence="11"/>
<sequence length="747" mass="80464">MGLDDDAREYHREEPPGKIEISTTKPTNTQRDLSLAYSPGVAAPCRDIDADPTRAYEYTAKGNLVGVVSNGSAVLGLGDIGAQASKPVMEGKGVLFKRFADIDVFDIELDLADPDDIVDTVRAMEPTFGGINLEDIKAPECFEVESRLREQVDIPVFHDDQHGTAIISGAALLNAADVVDKELDDLNVVFSGAGASAIATARFYTSLGVQRENIVMCDSSGVIGTDRGGLNEFKAEFASETEDETLADALAGADVFVGLSVGGIVSQEMVASMADNPIVFAMANPDPEIDYEEAKAARDDTVIMATGRSDYPNQVNNVLGFPFIFRGALDVRATEINEEMKRAAAEALADLARQDVPDAVVKAYGDQPLQFGPDYVIPKPLDPRVLFEVAPAVAEAAMNSGCARTEVDLDDYEERLEARLGKSREMMRVVLNKAKSDPKRVALAEGGDEKMIRAAYQMQEQGIAQPVLVGDADEIAATAADLGLEFAPEVADPWAGDWDHYADRLYELQQRKGVTKREAHELVRGDSNYLASVMVEQGDADAMLTGLTHHYPSALRPPLSIIGTAPDADYAAGVYMLTFKNRVIFAADTTVNLDPDADVLAEITKHTADLARRFNVEPRAAMLSYSNFGSVDNAGTRKIRDAVSELHGDAEVDFPVDGEMQADTAVVEDILEGTYEFSQLDEPANVLVFPNLEAGNIGYKLLQRLGGAEAIGPMLVGMDKPVHVLQRGDEVKDIVNLAGVAVVDAQE</sequence>
<evidence type="ECO:0000256" key="6">
    <source>
        <dbReference type="ARBA" id="ARBA00023002"/>
    </source>
</evidence>
<dbReference type="PANTHER" id="PTHR43237:SF4">
    <property type="entry name" value="NADP-DEPENDENT MALIC ENZYME"/>
    <property type="match status" value="1"/>
</dbReference>
<keyword evidence="6 11" id="KW-0560">Oxidoreductase</keyword>
<comment type="cofactor">
    <cofactor evidence="2">
        <name>Mg(2+)</name>
        <dbReference type="ChEBI" id="CHEBI:18420"/>
    </cofactor>
</comment>
<dbReference type="InterPro" id="IPR046346">
    <property type="entry name" value="Aminoacid_DH-like_N_sf"/>
</dbReference>
<dbReference type="PANTHER" id="PTHR43237">
    <property type="entry name" value="NADP-DEPENDENT MALIC ENZYME"/>
    <property type="match status" value="1"/>
</dbReference>
<dbReference type="InterPro" id="IPR042112">
    <property type="entry name" value="P_AcTrfase_dom2"/>
</dbReference>
<evidence type="ECO:0000259" key="10">
    <source>
        <dbReference type="SMART" id="SM01274"/>
    </source>
</evidence>
<dbReference type="Gene3D" id="3.40.50.10380">
    <property type="entry name" value="Malic enzyme, N-terminal domain"/>
    <property type="match status" value="1"/>
</dbReference>
<reference evidence="11 12" key="1">
    <citation type="journal article" date="2019" name="Int. J. Syst. Evol. Microbiol.">
        <title>The Global Catalogue of Microorganisms (GCM) 10K type strain sequencing project: providing services to taxonomists for standard genome sequencing and annotation.</title>
        <authorList>
            <consortium name="The Broad Institute Genomics Platform"/>
            <consortium name="The Broad Institute Genome Sequencing Center for Infectious Disease"/>
            <person name="Wu L."/>
            <person name="Ma J."/>
        </authorList>
    </citation>
    <scope>NUCLEOTIDE SEQUENCE [LARGE SCALE GENOMIC DNA]</scope>
    <source>
        <strain evidence="11 12">CGMCC 1.10387</strain>
    </source>
</reference>
<evidence type="ECO:0000313" key="12">
    <source>
        <dbReference type="Proteomes" id="UP001597092"/>
    </source>
</evidence>
<dbReference type="PIRSF" id="PIRSF036684">
    <property type="entry name" value="ME_PTA"/>
    <property type="match status" value="1"/>
</dbReference>
<dbReference type="Gene3D" id="3.40.50.720">
    <property type="entry name" value="NAD(P)-binding Rossmann-like Domain"/>
    <property type="match status" value="1"/>
</dbReference>
<dbReference type="InterPro" id="IPR045213">
    <property type="entry name" value="Malic_NAD-bd_bact_type"/>
</dbReference>
<comment type="similarity">
    <text evidence="4">In the C-terminal section; belongs to the phosphate acetyltransferase and butyryltransferase family.</text>
</comment>
<evidence type="ECO:0000256" key="5">
    <source>
        <dbReference type="ARBA" id="ARBA00022723"/>
    </source>
</evidence>
<dbReference type="GO" id="GO:0004473">
    <property type="term" value="F:malate dehydrogenase (decarboxylating) (NADP+) activity"/>
    <property type="evidence" value="ECO:0007669"/>
    <property type="project" value="UniProtKB-EC"/>
</dbReference>
<feature type="compositionally biased region" description="Basic and acidic residues" evidence="8">
    <location>
        <begin position="8"/>
        <end position="17"/>
    </location>
</feature>
<dbReference type="InterPro" id="IPR051674">
    <property type="entry name" value="Malate_Decarboxylase"/>
</dbReference>
<dbReference type="InterPro" id="IPR036291">
    <property type="entry name" value="NAD(P)-bd_dom_sf"/>
</dbReference>
<dbReference type="SMART" id="SM01274">
    <property type="entry name" value="malic"/>
    <property type="match status" value="1"/>
</dbReference>
<evidence type="ECO:0000256" key="3">
    <source>
        <dbReference type="ARBA" id="ARBA00007686"/>
    </source>
</evidence>
<gene>
    <name evidence="11" type="ORF">ACFSAS_09265</name>
</gene>
<evidence type="ECO:0000256" key="1">
    <source>
        <dbReference type="ARBA" id="ARBA00001936"/>
    </source>
</evidence>
<dbReference type="InterPro" id="IPR012302">
    <property type="entry name" value="Malic_NAD-bd"/>
</dbReference>
<evidence type="ECO:0000256" key="2">
    <source>
        <dbReference type="ARBA" id="ARBA00001946"/>
    </source>
</evidence>
<keyword evidence="7" id="KW-0511">Multifunctional enzyme</keyword>
<name>A0ABD6DY89_9EURY</name>
<dbReference type="EMBL" id="JBHUDP010000002">
    <property type="protein sequence ID" value="MFD1685798.1"/>
    <property type="molecule type" value="Genomic_DNA"/>
</dbReference>
<dbReference type="Gene3D" id="3.40.50.10750">
    <property type="entry name" value="Isocitrate/Isopropylmalate dehydrogenase-like"/>
    <property type="match status" value="1"/>
</dbReference>
<dbReference type="InterPro" id="IPR002505">
    <property type="entry name" value="PTA_PTB"/>
</dbReference>
<dbReference type="InterPro" id="IPR042113">
    <property type="entry name" value="P_AcTrfase_dom1"/>
</dbReference>
<keyword evidence="5" id="KW-0479">Metal-binding</keyword>
<dbReference type="SUPFAM" id="SSF53223">
    <property type="entry name" value="Aminoacid dehydrogenase-like, N-terminal domain"/>
    <property type="match status" value="1"/>
</dbReference>
<evidence type="ECO:0000256" key="7">
    <source>
        <dbReference type="ARBA" id="ARBA00023268"/>
    </source>
</evidence>
<dbReference type="RefSeq" id="WP_256306109.1">
    <property type="nucleotide sequence ID" value="NZ_JANHAW010000001.1"/>
</dbReference>
<protein>
    <submittedName>
        <fullName evidence="11">NADP-dependent malic enzyme</fullName>
        <ecNumber evidence="11">1.1.1.40</ecNumber>
    </submittedName>
</protein>
<dbReference type="SUPFAM" id="SSF51735">
    <property type="entry name" value="NAD(P)-binding Rossmann-fold domains"/>
    <property type="match status" value="1"/>
</dbReference>
<feature type="compositionally biased region" description="Polar residues" evidence="8">
    <location>
        <begin position="21"/>
        <end position="30"/>
    </location>
</feature>
<comment type="cofactor">
    <cofactor evidence="1">
        <name>Mn(2+)</name>
        <dbReference type="ChEBI" id="CHEBI:29035"/>
    </cofactor>
</comment>
<feature type="domain" description="Malic enzyme NAD-binding" evidence="9">
    <location>
        <begin position="161"/>
        <end position="398"/>
    </location>
</feature>
<organism evidence="11 12">
    <name type="scientific">Halobellus litoreus</name>
    <dbReference type="NCBI Taxonomy" id="755310"/>
    <lineage>
        <taxon>Archaea</taxon>
        <taxon>Methanobacteriati</taxon>
        <taxon>Methanobacteriota</taxon>
        <taxon>Stenosarchaea group</taxon>
        <taxon>Halobacteria</taxon>
        <taxon>Halobacteriales</taxon>
        <taxon>Haloferacaceae</taxon>
        <taxon>Halobellus</taxon>
    </lineage>
</organism>
<dbReference type="Pfam" id="PF03949">
    <property type="entry name" value="Malic_M"/>
    <property type="match status" value="1"/>
</dbReference>
<feature type="domain" description="Malic enzyme N-terminal" evidence="10">
    <location>
        <begin position="16"/>
        <end position="149"/>
    </location>
</feature>
<dbReference type="AlphaFoldDB" id="A0ABD6DY89"/>
<dbReference type="Pfam" id="PF01515">
    <property type="entry name" value="PTA_PTB"/>
    <property type="match status" value="1"/>
</dbReference>
<dbReference type="InterPro" id="IPR037062">
    <property type="entry name" value="Malic_N_dom_sf"/>
</dbReference>
<dbReference type="Pfam" id="PF00390">
    <property type="entry name" value="malic"/>
    <property type="match status" value="1"/>
</dbReference>
<evidence type="ECO:0000256" key="4">
    <source>
        <dbReference type="ARBA" id="ARBA00008756"/>
    </source>
</evidence>
<evidence type="ECO:0000313" key="11">
    <source>
        <dbReference type="EMBL" id="MFD1685798.1"/>
    </source>
</evidence>
<accession>A0ABD6DY89</accession>
<dbReference type="InterPro" id="IPR012301">
    <property type="entry name" value="Malic_N_dom"/>
</dbReference>
<comment type="caution">
    <text evidence="11">The sequence shown here is derived from an EMBL/GenBank/DDBJ whole genome shotgun (WGS) entry which is preliminary data.</text>
</comment>
<dbReference type="Gene3D" id="3.40.50.10950">
    <property type="match status" value="1"/>
</dbReference>
<dbReference type="GO" id="GO:0046872">
    <property type="term" value="F:metal ion binding"/>
    <property type="evidence" value="ECO:0007669"/>
    <property type="project" value="UniProtKB-KW"/>
</dbReference>
<proteinExistence type="inferred from homology"/>
<evidence type="ECO:0000256" key="8">
    <source>
        <dbReference type="SAM" id="MobiDB-lite"/>
    </source>
</evidence>
<evidence type="ECO:0000259" key="9">
    <source>
        <dbReference type="SMART" id="SM00919"/>
    </source>
</evidence>